<dbReference type="AlphaFoldDB" id="A0A922L5R7"/>
<keyword evidence="2" id="KW-1185">Reference proteome</keyword>
<reference evidence="1" key="2">
    <citation type="journal article" date="2022" name="Res Sq">
        <title>Comparative Genomics Reveals Insights into the Divergent Evolution of Astigmatic Mites and Household Pest Adaptations.</title>
        <authorList>
            <person name="Xiong Q."/>
            <person name="Wan A.T.-Y."/>
            <person name="Liu X.-Y."/>
            <person name="Fung C.S.-H."/>
            <person name="Xiao X."/>
            <person name="Malainual N."/>
            <person name="Hou J."/>
            <person name="Wang L."/>
            <person name="Wang M."/>
            <person name="Yang K."/>
            <person name="Cui Y."/>
            <person name="Leung E."/>
            <person name="Nong W."/>
            <person name="Shin S.-K."/>
            <person name="Au S."/>
            <person name="Jeong K.Y."/>
            <person name="Chew F.T."/>
            <person name="Hui J."/>
            <person name="Leung T.F."/>
            <person name="Tungtrongchitr A."/>
            <person name="Zhong N."/>
            <person name="Liu Z."/>
            <person name="Tsui S."/>
        </authorList>
    </citation>
    <scope>NUCLEOTIDE SEQUENCE</scope>
    <source>
        <strain evidence="1">Derf</strain>
        <tissue evidence="1">Whole organism</tissue>
    </source>
</reference>
<protein>
    <submittedName>
        <fullName evidence="1">Uncharacterized protein</fullName>
    </submittedName>
</protein>
<evidence type="ECO:0000313" key="2">
    <source>
        <dbReference type="Proteomes" id="UP000790347"/>
    </source>
</evidence>
<sequence length="64" mass="7381">MDYIDSWVGKDSYNFVALLAVELMTRMHLKCFHRMDIVALLEDNSDKLADLRLAGPAVDIYNVY</sequence>
<dbReference type="Proteomes" id="UP000790347">
    <property type="component" value="Unassembled WGS sequence"/>
</dbReference>
<gene>
    <name evidence="1" type="ORF">DERF_008722</name>
</gene>
<comment type="caution">
    <text evidence="1">The sequence shown here is derived from an EMBL/GenBank/DDBJ whole genome shotgun (WGS) entry which is preliminary data.</text>
</comment>
<accession>A0A922L5R7</accession>
<evidence type="ECO:0000313" key="1">
    <source>
        <dbReference type="EMBL" id="KAH9518125.1"/>
    </source>
</evidence>
<organism evidence="1 2">
    <name type="scientific">Dermatophagoides farinae</name>
    <name type="common">American house dust mite</name>
    <dbReference type="NCBI Taxonomy" id="6954"/>
    <lineage>
        <taxon>Eukaryota</taxon>
        <taxon>Metazoa</taxon>
        <taxon>Ecdysozoa</taxon>
        <taxon>Arthropoda</taxon>
        <taxon>Chelicerata</taxon>
        <taxon>Arachnida</taxon>
        <taxon>Acari</taxon>
        <taxon>Acariformes</taxon>
        <taxon>Sarcoptiformes</taxon>
        <taxon>Astigmata</taxon>
        <taxon>Psoroptidia</taxon>
        <taxon>Analgoidea</taxon>
        <taxon>Pyroglyphidae</taxon>
        <taxon>Dermatophagoidinae</taxon>
        <taxon>Dermatophagoides</taxon>
    </lineage>
</organism>
<dbReference type="EMBL" id="ASGP02000003">
    <property type="protein sequence ID" value="KAH9518125.1"/>
    <property type="molecule type" value="Genomic_DNA"/>
</dbReference>
<reference evidence="1" key="1">
    <citation type="submission" date="2013-05" db="EMBL/GenBank/DDBJ databases">
        <authorList>
            <person name="Yim A.K.Y."/>
            <person name="Chan T.F."/>
            <person name="Ji K.M."/>
            <person name="Liu X.Y."/>
            <person name="Zhou J.W."/>
            <person name="Li R.Q."/>
            <person name="Yang K.Y."/>
            <person name="Li J."/>
            <person name="Li M."/>
            <person name="Law P.T.W."/>
            <person name="Wu Y.L."/>
            <person name="Cai Z.L."/>
            <person name="Qin H."/>
            <person name="Bao Y."/>
            <person name="Leung R.K.K."/>
            <person name="Ng P.K.S."/>
            <person name="Zou J."/>
            <person name="Zhong X.J."/>
            <person name="Ran P.X."/>
            <person name="Zhong N.S."/>
            <person name="Liu Z.G."/>
            <person name="Tsui S.K.W."/>
        </authorList>
    </citation>
    <scope>NUCLEOTIDE SEQUENCE</scope>
    <source>
        <strain evidence="1">Derf</strain>
        <tissue evidence="1">Whole organism</tissue>
    </source>
</reference>
<proteinExistence type="predicted"/>
<name>A0A922L5R7_DERFA</name>